<proteinExistence type="predicted"/>
<dbReference type="InterPro" id="IPR032466">
    <property type="entry name" value="Metal_Hydrolase"/>
</dbReference>
<dbReference type="SUPFAM" id="SSF51556">
    <property type="entry name" value="Metallo-dependent hydrolases"/>
    <property type="match status" value="1"/>
</dbReference>
<organism evidence="3 4">
    <name type="scientific">Roseiconus lacunae</name>
    <dbReference type="NCBI Taxonomy" id="2605694"/>
    <lineage>
        <taxon>Bacteria</taxon>
        <taxon>Pseudomonadati</taxon>
        <taxon>Planctomycetota</taxon>
        <taxon>Planctomycetia</taxon>
        <taxon>Pirellulales</taxon>
        <taxon>Pirellulaceae</taxon>
        <taxon>Roseiconus</taxon>
    </lineage>
</organism>
<evidence type="ECO:0000313" key="4">
    <source>
        <dbReference type="Proteomes" id="UP001239462"/>
    </source>
</evidence>
<evidence type="ECO:0000256" key="1">
    <source>
        <dbReference type="SAM" id="SignalP"/>
    </source>
</evidence>
<feature type="domain" description="Amidohydrolase-related" evidence="2">
    <location>
        <begin position="306"/>
        <end position="410"/>
    </location>
</feature>
<keyword evidence="4" id="KW-1185">Reference proteome</keyword>
<evidence type="ECO:0000313" key="3">
    <source>
        <dbReference type="EMBL" id="MDM4018748.1"/>
    </source>
</evidence>
<gene>
    <name evidence="3" type="ORF">QTN89_25065</name>
</gene>
<evidence type="ECO:0000259" key="2">
    <source>
        <dbReference type="Pfam" id="PF01979"/>
    </source>
</evidence>
<dbReference type="Gene3D" id="3.20.20.140">
    <property type="entry name" value="Metal-dependent hydrolases"/>
    <property type="match status" value="1"/>
</dbReference>
<keyword evidence="1" id="KW-0732">Signal</keyword>
<dbReference type="InterPro" id="IPR011059">
    <property type="entry name" value="Metal-dep_hydrolase_composite"/>
</dbReference>
<dbReference type="Pfam" id="PF01979">
    <property type="entry name" value="Amidohydro_1"/>
    <property type="match status" value="1"/>
</dbReference>
<feature type="chain" id="PRO_5046941929" evidence="1">
    <location>
        <begin position="23"/>
        <end position="437"/>
    </location>
</feature>
<accession>A0ABT7PQG1</accession>
<dbReference type="SUPFAM" id="SSF51338">
    <property type="entry name" value="Composite domain of metallo-dependent hydrolases"/>
    <property type="match status" value="1"/>
</dbReference>
<dbReference type="RefSeq" id="WP_230780033.1">
    <property type="nucleotide sequence ID" value="NZ_CP141221.1"/>
</dbReference>
<dbReference type="PANTHER" id="PTHR43135">
    <property type="entry name" value="ALPHA-D-RIBOSE 1-METHYLPHOSPHONATE 5-TRIPHOSPHATE DIPHOSPHATASE"/>
    <property type="match status" value="1"/>
</dbReference>
<feature type="signal peptide" evidence="1">
    <location>
        <begin position="1"/>
        <end position="22"/>
    </location>
</feature>
<dbReference type="Gene3D" id="2.30.40.10">
    <property type="entry name" value="Urease, subunit C, domain 1"/>
    <property type="match status" value="1"/>
</dbReference>
<protein>
    <submittedName>
        <fullName evidence="3">Amidohydrolase family protein</fullName>
    </submittedName>
</protein>
<sequence>MNHFAKLCFAVVLLAASDFVVAHDQIPGAPQRQPIALVGGTIHTVDGKMIADGTLVFDEGKITAIGKGVDLPKRCRTIDVAGQHVYPGLMESLSNLGLTEIGSTDSTIDTDEVGDENGNLQPHVAVNPDSELIPVARSGGVLLASIAPRRGDIRGQSSVIQLDGWSNHDMLVAANTGLVVYWRAFDSRAGDDGDRAKQRDTNLTRFADRLDEARRYGEAIAADDTVPTDLRLQALLSVVNGDSPMIIVADHRREIEAGVAFCIGEGIRPVIYGGYDAPQCATLLKKHDVPVIVRTTYRLPTRRDDPYDHPYTLPKRLHDLGVTFAIGGPGSGSPGGASAARNLPYHAAVAAAYGLPPEIAIRAITLSPCEIMGIDDRLGSLTIDKDATLIVSDGDILLTESNVTHAFIKGAEVDLGSKHKTLAAKYRTKYRQQNKSK</sequence>
<dbReference type="PANTHER" id="PTHR43135:SF3">
    <property type="entry name" value="ALPHA-D-RIBOSE 1-METHYLPHOSPHONATE 5-TRIPHOSPHATE DIPHOSPHATASE"/>
    <property type="match status" value="1"/>
</dbReference>
<dbReference type="EMBL" id="JASZZN010000025">
    <property type="protein sequence ID" value="MDM4018748.1"/>
    <property type="molecule type" value="Genomic_DNA"/>
</dbReference>
<comment type="caution">
    <text evidence="3">The sequence shown here is derived from an EMBL/GenBank/DDBJ whole genome shotgun (WGS) entry which is preliminary data.</text>
</comment>
<name>A0ABT7PQG1_9BACT</name>
<dbReference type="Proteomes" id="UP001239462">
    <property type="component" value="Unassembled WGS sequence"/>
</dbReference>
<dbReference type="InterPro" id="IPR006680">
    <property type="entry name" value="Amidohydro-rel"/>
</dbReference>
<reference evidence="3 4" key="1">
    <citation type="submission" date="2023-06" db="EMBL/GenBank/DDBJ databases">
        <title>Roseiconus lacunae JC819 isolated from Gulf of Mannar region, Tamil Nadu.</title>
        <authorList>
            <person name="Pk S."/>
            <person name="Ch S."/>
            <person name="Ch V.R."/>
        </authorList>
    </citation>
    <scope>NUCLEOTIDE SEQUENCE [LARGE SCALE GENOMIC DNA]</scope>
    <source>
        <strain evidence="3 4">JC819</strain>
    </source>
</reference>
<dbReference type="InterPro" id="IPR051781">
    <property type="entry name" value="Metallo-dep_Hydrolase"/>
</dbReference>